<dbReference type="AlphaFoldDB" id="J0NYR6"/>
<dbReference type="HOGENOM" id="CLU_176322_0_0_10"/>
<protein>
    <submittedName>
        <fullName evidence="1">Uncharacterized protein</fullName>
    </submittedName>
</protein>
<gene>
    <name evidence="1" type="ORF">SapgrDRAFT_0917</name>
</gene>
<evidence type="ECO:0000313" key="1">
    <source>
        <dbReference type="EMBL" id="EJF52649.1"/>
    </source>
</evidence>
<sequence>MFSRFSFGAAPAFGWVGLCQGSQVCSALRGLCPLGLRLCRPLFHPSAGALRALAGGFAACYMNELRPGGPKAMQLVLAPKANASCPQAEAALEGLLPEMQYVEGQF</sequence>
<evidence type="ECO:0000313" key="2">
    <source>
        <dbReference type="Proteomes" id="UP000005113"/>
    </source>
</evidence>
<reference evidence="2" key="1">
    <citation type="journal article" date="2012" name="Stand. Genomic Sci.">
        <title>Permanent draft genome sequence of the gliding predator Saprospira grandis strain Sa g1 (= HR1).</title>
        <authorList>
            <person name="Mavromatis K."/>
            <person name="Chertkov O."/>
            <person name="Lapidus A."/>
            <person name="Nolan M."/>
            <person name="Lucas S."/>
            <person name="Tice H."/>
            <person name="Del Rio T.G."/>
            <person name="Cheng J.F."/>
            <person name="Han C."/>
            <person name="Tapia R."/>
            <person name="Bruce D."/>
            <person name="Goodwin L.A."/>
            <person name="Pitluck S."/>
            <person name="Huntemann M."/>
            <person name="Liolios K."/>
            <person name="Pagani I."/>
            <person name="Ivanova N."/>
            <person name="Mikhailova N."/>
            <person name="Pati A."/>
            <person name="Chen A."/>
            <person name="Palaniappan K."/>
            <person name="Land M."/>
            <person name="Brambilla E.M."/>
            <person name="Rohde M."/>
            <person name="Spring S."/>
            <person name="Goker M."/>
            <person name="Detter J.C."/>
            <person name="Bristow J."/>
            <person name="Eisen J.A."/>
            <person name="Markowitz V."/>
            <person name="Hugenholtz P."/>
            <person name="Kyrpides N.C."/>
            <person name="Klenk H.P."/>
            <person name="Woyke T."/>
        </authorList>
    </citation>
    <scope>NUCLEOTIDE SEQUENCE [LARGE SCALE GENOMIC DNA]</scope>
    <source>
        <strain evidence="2">DSM 2844</strain>
    </source>
</reference>
<organism evidence="1 2">
    <name type="scientific">Saprospira grandis DSM 2844</name>
    <dbReference type="NCBI Taxonomy" id="694433"/>
    <lineage>
        <taxon>Bacteria</taxon>
        <taxon>Pseudomonadati</taxon>
        <taxon>Bacteroidota</taxon>
        <taxon>Saprospiria</taxon>
        <taxon>Saprospirales</taxon>
        <taxon>Saprospiraceae</taxon>
        <taxon>Saprospira</taxon>
    </lineage>
</organism>
<dbReference type="Proteomes" id="UP000005113">
    <property type="component" value="Unassembled WGS sequence"/>
</dbReference>
<name>J0NYR6_9BACT</name>
<proteinExistence type="predicted"/>
<accession>J0NYR6</accession>
<dbReference type="EMBL" id="JH719942">
    <property type="protein sequence ID" value="EJF52649.1"/>
    <property type="molecule type" value="Genomic_DNA"/>
</dbReference>